<feature type="compositionally biased region" description="Polar residues" evidence="10">
    <location>
        <begin position="1281"/>
        <end position="1301"/>
    </location>
</feature>
<dbReference type="GO" id="GO:0006897">
    <property type="term" value="P:endocytosis"/>
    <property type="evidence" value="ECO:0007669"/>
    <property type="project" value="UniProtKB-KW"/>
</dbReference>
<evidence type="ECO:0000256" key="1">
    <source>
        <dbReference type="ARBA" id="ARBA00004236"/>
    </source>
</evidence>
<dbReference type="InterPro" id="IPR018240">
    <property type="entry name" value="Clathrin_mu_CS"/>
</dbReference>
<sequence length="1334" mass="146779">MEIGRALWPRFPLPSGAQTRAPSMISAFFIFNQKGEVLISRLFRPDVRRSISDVFRIQVISSSDVRSPIITLGSTSFFHVRINNLYLVAVTKNNANVALVFEFCYRVISICKSYFGKVDEESVKNNFVLIYELIDEINDFGYPQNSEIDTLKTYITTESIVSSQIAAEESSKITTQATGATSWRRGDVKYKKNEAFVDVVETVNLSMSAKGTVLRADVDGHIQMRAYLTGTPECKFGLNDKLVIDKSERGAIDAVELDDCRFHQCVKLNEFDETRTISFIPPDGEFELMTYRSTSNVKLPLKVIPIVNEIGTTQVSYNVSVKTNFSNKLSATNVVLRIPTPLNTTSVDCKVQNGKAKYVPAENVVIWKIPRIQGGQECTFSATAHLTSTTNRQAWARPPIDVDFQVLMFTASGLIVRFLKVFEKGNYHSIKWVRYLTKASGSYQIRRIDVLQRLLGYVTGQIESDERGSFKYPYVATEVLCSEIWSIVETCLNNSEQLLTPFWETVLDRSPEDMKTHMIMASHFAKINATFLNKKPAEMLQFIRSQPNIVERLLQHIESPPFSDLLIRIIQLDETPAGADVLEWLSQERLMARLIERLAPSYSPDMHTVVSELIKNIISMAAPSPGAAMSEGLTNGGASNRFARELARRENVQTLVGYILYDFSPETGSSPSAPPKISGDNDGGQATDSDYSNGNSETPVLPNAESATSSVVHSICIIIELIRQNNSDFFEPYLFHTLRNRLIQVQQHLQTHNAEEGREALESAMQEMVDRMGVVHLGPVLEIFCEHLDKLQGFLREPRSLNGPVLTTLGSITPLTFERYRICELYAELFHCSSMSLLNRGPEFNYLYDADGRLQGGLSALGELSQVIAMSSGSEGDHDAMDEGGDDVEPALELPVHGAHDGSSLLDSDEDMSDGDGHDLDDDPMEEIAIYDEPKTIASGSTPSSPQHISVVYDLIHQILTGRVDGGVNRELTISLFRDARLMHRIVEGQRRNDTESSKPKGLRLGYMGHLTIISEDVIVALDHFPPDLRLIIAQYAPQPDWDDYVTGRYNETKQKDSRLLGGGKPVVNVSGPDRPGGWKVDEEDVSAAEGSGAVATLASEPKGEFRRAIGSQPARANTADFGPAPFEEEEGFGSSEHPQFARYLASEMHATDEFGGSSSSSDASDDEDGGWLAQSHFEIDHPPPVSARPHNGERRPLSANGFDDSFSPAIMSISSPFDDPFATEEDEEDAFGPFSDAAAASGSDPFSFSSHLAEDIGEASFDSFGDFGEFKSSADADGETTPTAGSWTFASNSSTGSTEDAASLGSDDLAKAIEASPPPECPSNGSDGEHISK</sequence>
<evidence type="ECO:0000256" key="8">
    <source>
        <dbReference type="ARBA" id="ARBA00023136"/>
    </source>
</evidence>
<keyword evidence="8" id="KW-0472">Membrane</keyword>
<reference evidence="12 13" key="1">
    <citation type="submission" date="2019-02" db="EMBL/GenBank/DDBJ databases">
        <title>Genome sequencing of the rare red list fungi Hericium alpestre (H. flagellum).</title>
        <authorList>
            <person name="Buettner E."/>
            <person name="Kellner H."/>
        </authorList>
    </citation>
    <scope>NUCLEOTIDE SEQUENCE [LARGE SCALE GENOMIC DNA]</scope>
    <source>
        <strain evidence="12 13">DSM 108284</strain>
    </source>
</reference>
<dbReference type="OrthoDB" id="10259133at2759"/>
<dbReference type="EMBL" id="SFCI01000401">
    <property type="protein sequence ID" value="TFY80035.1"/>
    <property type="molecule type" value="Genomic_DNA"/>
</dbReference>
<dbReference type="Pfam" id="PF04499">
    <property type="entry name" value="SAPS"/>
    <property type="match status" value="2"/>
</dbReference>
<dbReference type="PROSITE" id="PS00991">
    <property type="entry name" value="CLAT_ADAPTOR_M_2"/>
    <property type="match status" value="1"/>
</dbReference>
<feature type="region of interest" description="Disordered" evidence="10">
    <location>
        <begin position="1268"/>
        <end position="1334"/>
    </location>
</feature>
<dbReference type="Gene3D" id="2.60.40.1170">
    <property type="entry name" value="Mu homology domain, subdomain B"/>
    <property type="match status" value="2"/>
</dbReference>
<dbReference type="GO" id="GO:0030131">
    <property type="term" value="C:clathrin adaptor complex"/>
    <property type="evidence" value="ECO:0007669"/>
    <property type="project" value="InterPro"/>
</dbReference>
<dbReference type="Gene3D" id="3.30.450.60">
    <property type="match status" value="1"/>
</dbReference>
<comment type="subcellular location">
    <subcellularLocation>
        <location evidence="1">Cell membrane</location>
    </subcellularLocation>
    <subcellularLocation>
        <location evidence="2">Membrane</location>
        <location evidence="2">Coated pit</location>
        <topology evidence="2">Peripheral membrane protein</topology>
        <orientation evidence="2">Cytoplasmic side</orientation>
    </subcellularLocation>
</comment>
<keyword evidence="6" id="KW-0254">Endocytosis</keyword>
<evidence type="ECO:0000256" key="7">
    <source>
        <dbReference type="ARBA" id="ARBA00022927"/>
    </source>
</evidence>
<dbReference type="InterPro" id="IPR001392">
    <property type="entry name" value="Clathrin_mu"/>
</dbReference>
<dbReference type="SUPFAM" id="SSF64356">
    <property type="entry name" value="SNARE-like"/>
    <property type="match status" value="1"/>
</dbReference>
<dbReference type="SUPFAM" id="SSF49447">
    <property type="entry name" value="Second domain of Mu2 adaptin subunit (ap50) of ap2 adaptor"/>
    <property type="match status" value="1"/>
</dbReference>
<keyword evidence="13" id="KW-1185">Reference proteome</keyword>
<evidence type="ECO:0000256" key="5">
    <source>
        <dbReference type="ARBA" id="ARBA00022475"/>
    </source>
</evidence>
<keyword evidence="5" id="KW-1003">Cell membrane</keyword>
<evidence type="ECO:0000259" key="11">
    <source>
        <dbReference type="PROSITE" id="PS51072"/>
    </source>
</evidence>
<feature type="compositionally biased region" description="Acidic residues" evidence="10">
    <location>
        <begin position="907"/>
        <end position="918"/>
    </location>
</feature>
<keyword evidence="9" id="KW-0168">Coated pit</keyword>
<evidence type="ECO:0000256" key="2">
    <source>
        <dbReference type="ARBA" id="ARBA00004277"/>
    </source>
</evidence>
<dbReference type="Proteomes" id="UP000298061">
    <property type="component" value="Unassembled WGS sequence"/>
</dbReference>
<evidence type="ECO:0000313" key="13">
    <source>
        <dbReference type="Proteomes" id="UP000298061"/>
    </source>
</evidence>
<dbReference type="InterPro" id="IPR007587">
    <property type="entry name" value="SAPS"/>
</dbReference>
<dbReference type="InterPro" id="IPR043512">
    <property type="entry name" value="Mu2_C"/>
</dbReference>
<dbReference type="InterPro" id="IPR043532">
    <property type="entry name" value="AP2_Mu_N"/>
</dbReference>
<feature type="region of interest" description="Disordered" evidence="10">
    <location>
        <begin position="1056"/>
        <end position="1079"/>
    </location>
</feature>
<dbReference type="InterPro" id="IPR028565">
    <property type="entry name" value="MHD"/>
</dbReference>
<dbReference type="STRING" id="135208.A0A4Y9ZZY3"/>
<gene>
    <name evidence="12" type="ORF">EWM64_g3980</name>
</gene>
<dbReference type="Pfam" id="PF00928">
    <property type="entry name" value="Adap_comp_sub"/>
    <property type="match status" value="1"/>
</dbReference>
<dbReference type="PRINTS" id="PR00314">
    <property type="entry name" value="CLATHRINADPT"/>
</dbReference>
<dbReference type="InterPro" id="IPR036168">
    <property type="entry name" value="AP2_Mu_C_sf"/>
</dbReference>
<evidence type="ECO:0000256" key="9">
    <source>
        <dbReference type="ARBA" id="ARBA00023176"/>
    </source>
</evidence>
<evidence type="ECO:0000313" key="12">
    <source>
        <dbReference type="EMBL" id="TFY80035.1"/>
    </source>
</evidence>
<dbReference type="GO" id="GO:0005905">
    <property type="term" value="C:clathrin-coated pit"/>
    <property type="evidence" value="ECO:0007669"/>
    <property type="project" value="UniProtKB-KW"/>
</dbReference>
<feature type="region of interest" description="Disordered" evidence="10">
    <location>
        <begin position="1100"/>
        <end position="1251"/>
    </location>
</feature>
<feature type="region of interest" description="Disordered" evidence="10">
    <location>
        <begin position="666"/>
        <end position="702"/>
    </location>
</feature>
<keyword evidence="7" id="KW-0653">Protein transport</keyword>
<evidence type="ECO:0000256" key="4">
    <source>
        <dbReference type="ARBA" id="ARBA00022448"/>
    </source>
</evidence>
<dbReference type="CDD" id="cd14836">
    <property type="entry name" value="AP2_Mu_N"/>
    <property type="match status" value="1"/>
</dbReference>
<feature type="compositionally biased region" description="Acidic residues" evidence="10">
    <location>
        <begin position="1222"/>
        <end position="1231"/>
    </location>
</feature>
<evidence type="ECO:0000256" key="3">
    <source>
        <dbReference type="ARBA" id="ARBA00006180"/>
    </source>
</evidence>
<proteinExistence type="inferred from homology"/>
<feature type="compositionally biased region" description="Polar residues" evidence="10">
    <location>
        <begin position="684"/>
        <end position="698"/>
    </location>
</feature>
<dbReference type="PROSITE" id="PS00990">
    <property type="entry name" value="CLAT_ADAPTOR_M_1"/>
    <property type="match status" value="1"/>
</dbReference>
<name>A0A4Y9ZZY3_9AGAM</name>
<dbReference type="InterPro" id="IPR050431">
    <property type="entry name" value="Adaptor_comp_med_subunit"/>
</dbReference>
<comment type="caution">
    <text evidence="12">The sequence shown here is derived from an EMBL/GenBank/DDBJ whole genome shotgun (WGS) entry which is preliminary data.</text>
</comment>
<protein>
    <recommendedName>
        <fullName evidence="11">MHD domain-containing protein</fullName>
    </recommendedName>
</protein>
<accession>A0A4Y9ZZY3</accession>
<evidence type="ECO:0000256" key="10">
    <source>
        <dbReference type="SAM" id="MobiDB-lite"/>
    </source>
</evidence>
<evidence type="ECO:0000256" key="6">
    <source>
        <dbReference type="ARBA" id="ARBA00022583"/>
    </source>
</evidence>
<organism evidence="12 13">
    <name type="scientific">Hericium alpestre</name>
    <dbReference type="NCBI Taxonomy" id="135208"/>
    <lineage>
        <taxon>Eukaryota</taxon>
        <taxon>Fungi</taxon>
        <taxon>Dikarya</taxon>
        <taxon>Basidiomycota</taxon>
        <taxon>Agaricomycotina</taxon>
        <taxon>Agaricomycetes</taxon>
        <taxon>Russulales</taxon>
        <taxon>Hericiaceae</taxon>
        <taxon>Hericium</taxon>
    </lineage>
</organism>
<dbReference type="PANTHER" id="PTHR10529">
    <property type="entry name" value="AP COMPLEX SUBUNIT MU"/>
    <property type="match status" value="1"/>
</dbReference>
<feature type="domain" description="MHD" evidence="11">
    <location>
        <begin position="192"/>
        <end position="446"/>
    </location>
</feature>
<dbReference type="GO" id="GO:0005886">
    <property type="term" value="C:plasma membrane"/>
    <property type="evidence" value="ECO:0007669"/>
    <property type="project" value="UniProtKB-SubCell"/>
</dbReference>
<dbReference type="GO" id="GO:0019903">
    <property type="term" value="F:protein phosphatase binding"/>
    <property type="evidence" value="ECO:0007669"/>
    <property type="project" value="InterPro"/>
</dbReference>
<dbReference type="InterPro" id="IPR011012">
    <property type="entry name" value="Longin-like_dom_sf"/>
</dbReference>
<keyword evidence="4" id="KW-0813">Transport</keyword>
<dbReference type="FunFam" id="3.30.450.60:FF:000002">
    <property type="entry name" value="AP-2 complex subunit mu, putative"/>
    <property type="match status" value="1"/>
</dbReference>
<dbReference type="PROSITE" id="PS51072">
    <property type="entry name" value="MHD"/>
    <property type="match status" value="1"/>
</dbReference>
<dbReference type="GO" id="GO:0006886">
    <property type="term" value="P:intracellular protein transport"/>
    <property type="evidence" value="ECO:0007669"/>
    <property type="project" value="InterPro"/>
</dbReference>
<dbReference type="CDD" id="cd09251">
    <property type="entry name" value="AP-2_Mu2_Cterm"/>
    <property type="match status" value="1"/>
</dbReference>
<comment type="similarity">
    <text evidence="3">Belongs to the SAPS family.</text>
</comment>
<feature type="region of interest" description="Disordered" evidence="10">
    <location>
        <begin position="897"/>
        <end position="918"/>
    </location>
</feature>